<dbReference type="SFLD" id="SFLDF00027">
    <property type="entry name" value="p-type_atpase"/>
    <property type="match status" value="1"/>
</dbReference>
<dbReference type="PANTHER" id="PTHR43520:SF6">
    <property type="entry name" value="COPPER-EXPORTING P-TYPE ATPASE"/>
    <property type="match status" value="1"/>
</dbReference>
<evidence type="ECO:0000256" key="4">
    <source>
        <dbReference type="ARBA" id="ARBA00015102"/>
    </source>
</evidence>
<evidence type="ECO:0000256" key="18">
    <source>
        <dbReference type="ARBA" id="ARBA00023065"/>
    </source>
</evidence>
<dbReference type="AlphaFoldDB" id="A0A915U2R9"/>
<dbReference type="InterPro" id="IPR023214">
    <property type="entry name" value="HAD_sf"/>
</dbReference>
<comment type="similarity">
    <text evidence="2 23">Belongs to the cation transport ATPase (P-type) (TC 3.A.3) family. Type IB subfamily.</text>
</comment>
<organism evidence="25 26">
    <name type="scientific">Desulfolithobacter dissulfuricans</name>
    <dbReference type="NCBI Taxonomy" id="2795293"/>
    <lineage>
        <taxon>Bacteria</taxon>
        <taxon>Pseudomonadati</taxon>
        <taxon>Thermodesulfobacteriota</taxon>
        <taxon>Desulfobulbia</taxon>
        <taxon>Desulfobulbales</taxon>
        <taxon>Desulfobulbaceae</taxon>
        <taxon>Desulfolithobacter</taxon>
    </lineage>
</organism>
<accession>A0A915U2R9</accession>
<dbReference type="Gene3D" id="3.40.1110.10">
    <property type="entry name" value="Calcium-transporting ATPase, cytoplasmic domain N"/>
    <property type="match status" value="1"/>
</dbReference>
<evidence type="ECO:0000256" key="5">
    <source>
        <dbReference type="ARBA" id="ARBA00022448"/>
    </source>
</evidence>
<dbReference type="InterPro" id="IPR023298">
    <property type="entry name" value="ATPase_P-typ_TM_dom_sf"/>
</dbReference>
<feature type="transmembrane region" description="Helical" evidence="23">
    <location>
        <begin position="358"/>
        <end position="376"/>
    </location>
</feature>
<keyword evidence="15" id="KW-1278">Translocase</keyword>
<dbReference type="SUPFAM" id="SSF81653">
    <property type="entry name" value="Calcium ATPase, transduction domain A"/>
    <property type="match status" value="1"/>
</dbReference>
<dbReference type="EC" id="7.2.2.8" evidence="3"/>
<dbReference type="InterPro" id="IPR008250">
    <property type="entry name" value="ATPase_P-typ_transduc_dom_A_sf"/>
</dbReference>
<evidence type="ECO:0000256" key="16">
    <source>
        <dbReference type="ARBA" id="ARBA00022989"/>
    </source>
</evidence>
<dbReference type="PROSITE" id="PS50846">
    <property type="entry name" value="HMA_2"/>
    <property type="match status" value="3"/>
</dbReference>
<evidence type="ECO:0000256" key="19">
    <source>
        <dbReference type="ARBA" id="ARBA00023136"/>
    </source>
</evidence>
<dbReference type="SUPFAM" id="SSF81665">
    <property type="entry name" value="Calcium ATPase, transmembrane domain M"/>
    <property type="match status" value="1"/>
</dbReference>
<dbReference type="CDD" id="cd00371">
    <property type="entry name" value="HMA"/>
    <property type="match status" value="3"/>
</dbReference>
<dbReference type="PROSITE" id="PS00154">
    <property type="entry name" value="ATPASE_E1_E2"/>
    <property type="match status" value="1"/>
</dbReference>
<keyword evidence="18" id="KW-0406">Ion transport</keyword>
<evidence type="ECO:0000256" key="8">
    <source>
        <dbReference type="ARBA" id="ARBA00022692"/>
    </source>
</evidence>
<dbReference type="PROSITE" id="PS51257">
    <property type="entry name" value="PROKAR_LIPOPROTEIN"/>
    <property type="match status" value="1"/>
</dbReference>
<evidence type="ECO:0000256" key="7">
    <source>
        <dbReference type="ARBA" id="ARBA00022553"/>
    </source>
</evidence>
<protein>
    <recommendedName>
        <fullName evidence="4">Copper-exporting P-type ATPase</fullName>
        <ecNumber evidence="3">7.2.2.8</ecNumber>
    </recommendedName>
    <alternativeName>
        <fullName evidence="20">Copper-exporting P-type ATPase A</fullName>
    </alternativeName>
    <alternativeName>
        <fullName evidence="21">Cu(+)-exporting ATPase</fullName>
    </alternativeName>
</protein>
<keyword evidence="5" id="KW-0813">Transport</keyword>
<evidence type="ECO:0000256" key="20">
    <source>
        <dbReference type="ARBA" id="ARBA00029719"/>
    </source>
</evidence>
<dbReference type="Gene3D" id="3.30.70.100">
    <property type="match status" value="3"/>
</dbReference>
<gene>
    <name evidence="25" type="ORF">GF1_25400</name>
</gene>
<dbReference type="InterPro" id="IPR036163">
    <property type="entry name" value="HMA_dom_sf"/>
</dbReference>
<dbReference type="FunFam" id="2.70.150.10:FF:000020">
    <property type="entry name" value="Copper-exporting P-type ATPase A"/>
    <property type="match status" value="1"/>
</dbReference>
<keyword evidence="9 23" id="KW-0479">Metal-binding</keyword>
<comment type="catalytic activity">
    <reaction evidence="22">
        <text>Cu(+)(in) + ATP + H2O = Cu(+)(out) + ADP + phosphate + H(+)</text>
        <dbReference type="Rhea" id="RHEA:25792"/>
        <dbReference type="ChEBI" id="CHEBI:15377"/>
        <dbReference type="ChEBI" id="CHEBI:15378"/>
        <dbReference type="ChEBI" id="CHEBI:30616"/>
        <dbReference type="ChEBI" id="CHEBI:43474"/>
        <dbReference type="ChEBI" id="CHEBI:49552"/>
        <dbReference type="ChEBI" id="CHEBI:456216"/>
        <dbReference type="EC" id="7.2.2.8"/>
    </reaction>
</comment>
<dbReference type="Pfam" id="PF00403">
    <property type="entry name" value="HMA"/>
    <property type="match status" value="3"/>
</dbReference>
<dbReference type="Gene3D" id="3.40.50.1000">
    <property type="entry name" value="HAD superfamily/HAD-like"/>
    <property type="match status" value="1"/>
</dbReference>
<keyword evidence="17" id="KW-0186">Copper</keyword>
<feature type="domain" description="HMA" evidence="24">
    <location>
        <begin position="8"/>
        <end position="70"/>
    </location>
</feature>
<dbReference type="NCBIfam" id="TIGR01525">
    <property type="entry name" value="ATPase-IB_hvy"/>
    <property type="match status" value="1"/>
</dbReference>
<keyword evidence="26" id="KW-1185">Reference proteome</keyword>
<comment type="subcellular location">
    <subcellularLocation>
        <location evidence="1">Cell membrane</location>
        <topology evidence="1">Multi-pass membrane protein</topology>
    </subcellularLocation>
</comment>
<dbReference type="InterPro" id="IPR017969">
    <property type="entry name" value="Heavy-metal-associated_CS"/>
</dbReference>
<evidence type="ECO:0000313" key="26">
    <source>
        <dbReference type="Proteomes" id="UP001063350"/>
    </source>
</evidence>
<evidence type="ECO:0000256" key="12">
    <source>
        <dbReference type="ARBA" id="ARBA00022796"/>
    </source>
</evidence>
<feature type="domain" description="HMA" evidence="24">
    <location>
        <begin position="96"/>
        <end position="158"/>
    </location>
</feature>
<feature type="transmembrane region" description="Helical" evidence="23">
    <location>
        <begin position="948"/>
        <end position="969"/>
    </location>
</feature>
<dbReference type="InterPro" id="IPR006122">
    <property type="entry name" value="HMA_Cu_ion-bd"/>
</dbReference>
<evidence type="ECO:0000256" key="11">
    <source>
        <dbReference type="ARBA" id="ARBA00022741"/>
    </source>
</evidence>
<evidence type="ECO:0000256" key="9">
    <source>
        <dbReference type="ARBA" id="ARBA00022723"/>
    </source>
</evidence>
<dbReference type="Pfam" id="PF00122">
    <property type="entry name" value="E1-E2_ATPase"/>
    <property type="match status" value="1"/>
</dbReference>
<feature type="transmembrane region" description="Helical" evidence="23">
    <location>
        <begin position="426"/>
        <end position="444"/>
    </location>
</feature>
<dbReference type="SFLD" id="SFLDG00002">
    <property type="entry name" value="C1.7:_P-type_atpase_like"/>
    <property type="match status" value="1"/>
</dbReference>
<sequence length="979" mass="104096">MEKTREPDMHLFSVAGMSCSHCRQSVETAAKSVPGVRRAEVDLEKGSLLVLGGDPGEVARTVSAAGYEAHPLKEMGEPASGPSSLSGNGSARSAAREYEILVSDMACAACVAKVEQAVRSVPGVREVAVNLVEKKVFVQGGNLDEVLQVIREHGYAAEPAGGDAILATGTGKADDDGSYEIEVRDITCAACVAKVEAAARSVPGVSGVSVNLVEKRARVTGGDPGAVVQAIRDQGYEAALAARSGPDTFFLLPADPARRDAARQLVLDRDPGAEVEVGEQGLRIRTTLHPADLLILLEDNGIQARIEEELEDPYAREARETRREISRSWQRALVAALVGFGLMAGKMSGLFPPVRDNQLFWGGMALVCLATMYFSGRRYYVSAWKQARHRSANMDTLVALGTAAAWIASVIIIINPDFIPGRESHLYLDASVMILAFLQFGHALEIRAKRTTSETIRSLVGLRAKDAAVVRGEREKIVPVSLLGPGDLIRVRPGEKIPIDGELVEGRSTVDESMLTGEPLPVQKGVGDPVTGGTMNRSGSFVLRVTRPGDETTLAHIITMVRRAQMSKPPIGRLADRVSSVFVPVVIVLAILTFLVWLAVAPDPRLAYALTTGIAVLVIACPCALGLATPIAIMVGTSRAAELGVLIRNSDGLQSAATLTHLVVDKTGTLTLGRPEVTDVFPVPGVARETILSLAASLEKGSEHPLAEAIIRAGEGEENQNAPVTNFSAVAGRGVQGEIQGRTCLLGSHLFMRDQDLPLPGDLEETARREAAAGGTPIWLAESRRVLGLLILRDPVREDSRGAVQALQKKGVTVVMCTGDNRVTAEAVARELGISEVHSEVMPADKLAVVEALQEQGYRVGMVGDGVNDAPALARADTGFAIGSGTDVAIDNADITLARDSLAQVWIAISISRATIRNIKQNLFGAFIYNVVGIPLAAGVFYPFTGWLLQPMFASAAMALSSVTVVTNANRLRFFRPDR</sequence>
<evidence type="ECO:0000256" key="6">
    <source>
        <dbReference type="ARBA" id="ARBA00022475"/>
    </source>
</evidence>
<dbReference type="GO" id="GO:0005886">
    <property type="term" value="C:plasma membrane"/>
    <property type="evidence" value="ECO:0007669"/>
    <property type="project" value="UniProtKB-SubCell"/>
</dbReference>
<evidence type="ECO:0000256" key="23">
    <source>
        <dbReference type="RuleBase" id="RU362081"/>
    </source>
</evidence>
<keyword evidence="8 23" id="KW-0812">Transmembrane</keyword>
<dbReference type="InterPro" id="IPR036412">
    <property type="entry name" value="HAD-like_sf"/>
</dbReference>
<dbReference type="SUPFAM" id="SSF56784">
    <property type="entry name" value="HAD-like"/>
    <property type="match status" value="1"/>
</dbReference>
<dbReference type="EMBL" id="AP024233">
    <property type="protein sequence ID" value="BCO10164.1"/>
    <property type="molecule type" value="Genomic_DNA"/>
</dbReference>
<proteinExistence type="inferred from homology"/>
<evidence type="ECO:0000313" key="25">
    <source>
        <dbReference type="EMBL" id="BCO10164.1"/>
    </source>
</evidence>
<keyword evidence="7" id="KW-0597">Phosphoprotein</keyword>
<evidence type="ECO:0000256" key="10">
    <source>
        <dbReference type="ARBA" id="ARBA00022737"/>
    </source>
</evidence>
<dbReference type="SUPFAM" id="SSF55008">
    <property type="entry name" value="HMA, heavy metal-associated domain"/>
    <property type="match status" value="3"/>
</dbReference>
<feature type="transmembrane region" description="Helical" evidence="23">
    <location>
        <begin position="581"/>
        <end position="600"/>
    </location>
</feature>
<reference evidence="25" key="1">
    <citation type="submission" date="2020-12" db="EMBL/GenBank/DDBJ databases">
        <title>Desulfobium dissulfuricans gen. nov., sp. nov., a novel mesophilic, sulfate-reducing bacterium isolated from a deep-sea hydrothermal vent.</title>
        <authorList>
            <person name="Hashimoto Y."/>
            <person name="Tame A."/>
            <person name="Sawayama S."/>
            <person name="Miyazaki J."/>
            <person name="Takai K."/>
            <person name="Nakagawa S."/>
        </authorList>
    </citation>
    <scope>NUCLEOTIDE SEQUENCE</scope>
    <source>
        <strain evidence="25">GF1</strain>
    </source>
</reference>
<name>A0A915U2R9_9BACT</name>
<evidence type="ECO:0000256" key="15">
    <source>
        <dbReference type="ARBA" id="ARBA00022967"/>
    </source>
</evidence>
<dbReference type="SFLD" id="SFLDS00003">
    <property type="entry name" value="Haloacid_Dehalogenase"/>
    <property type="match status" value="1"/>
</dbReference>
<keyword evidence="6 23" id="KW-1003">Cell membrane</keyword>
<keyword evidence="11 23" id="KW-0547">Nucleotide-binding</keyword>
<dbReference type="GO" id="GO:0005524">
    <property type="term" value="F:ATP binding"/>
    <property type="evidence" value="ECO:0007669"/>
    <property type="project" value="UniProtKB-UniRule"/>
</dbReference>
<evidence type="ECO:0000256" key="2">
    <source>
        <dbReference type="ARBA" id="ARBA00006024"/>
    </source>
</evidence>
<dbReference type="GO" id="GO:0043682">
    <property type="term" value="F:P-type divalent copper transporter activity"/>
    <property type="evidence" value="ECO:0007669"/>
    <property type="project" value="TreeGrafter"/>
</dbReference>
<dbReference type="GO" id="GO:0055070">
    <property type="term" value="P:copper ion homeostasis"/>
    <property type="evidence" value="ECO:0007669"/>
    <property type="project" value="TreeGrafter"/>
</dbReference>
<keyword evidence="14" id="KW-0460">Magnesium</keyword>
<evidence type="ECO:0000256" key="1">
    <source>
        <dbReference type="ARBA" id="ARBA00004651"/>
    </source>
</evidence>
<dbReference type="InterPro" id="IPR006121">
    <property type="entry name" value="HMA_dom"/>
</dbReference>
<dbReference type="Pfam" id="PF00702">
    <property type="entry name" value="Hydrolase"/>
    <property type="match status" value="1"/>
</dbReference>
<evidence type="ECO:0000259" key="24">
    <source>
        <dbReference type="PROSITE" id="PS50846"/>
    </source>
</evidence>
<keyword evidence="19 23" id="KW-0472">Membrane</keyword>
<keyword evidence="16 23" id="KW-1133">Transmembrane helix</keyword>
<dbReference type="InterPro" id="IPR023299">
    <property type="entry name" value="ATPase_P-typ_cyto_dom_N"/>
</dbReference>
<feature type="transmembrane region" description="Helical" evidence="23">
    <location>
        <begin position="606"/>
        <end position="629"/>
    </location>
</feature>
<dbReference type="GO" id="GO:0016887">
    <property type="term" value="F:ATP hydrolysis activity"/>
    <property type="evidence" value="ECO:0007669"/>
    <property type="project" value="InterPro"/>
</dbReference>
<feature type="transmembrane region" description="Helical" evidence="23">
    <location>
        <begin position="397"/>
        <end position="414"/>
    </location>
</feature>
<keyword evidence="13 23" id="KW-0067">ATP-binding</keyword>
<dbReference type="PANTHER" id="PTHR43520">
    <property type="entry name" value="ATP7, ISOFORM B"/>
    <property type="match status" value="1"/>
</dbReference>
<dbReference type="NCBIfam" id="TIGR01494">
    <property type="entry name" value="ATPase_P-type"/>
    <property type="match status" value="1"/>
</dbReference>
<evidence type="ECO:0000256" key="13">
    <source>
        <dbReference type="ARBA" id="ARBA00022840"/>
    </source>
</evidence>
<dbReference type="PRINTS" id="PR00120">
    <property type="entry name" value="HATPASE"/>
</dbReference>
<dbReference type="KEGG" id="ddu:GF1_25400"/>
<dbReference type="InterPro" id="IPR044492">
    <property type="entry name" value="P_typ_ATPase_HD_dom"/>
</dbReference>
<dbReference type="GO" id="GO:0140581">
    <property type="term" value="F:P-type monovalent copper transporter activity"/>
    <property type="evidence" value="ECO:0007669"/>
    <property type="project" value="UniProtKB-EC"/>
</dbReference>
<dbReference type="NCBIfam" id="TIGR00003">
    <property type="entry name" value="copper ion binding protein"/>
    <property type="match status" value="1"/>
</dbReference>
<evidence type="ECO:0000256" key="21">
    <source>
        <dbReference type="ARBA" id="ARBA00033239"/>
    </source>
</evidence>
<feature type="transmembrane region" description="Helical" evidence="23">
    <location>
        <begin position="923"/>
        <end position="942"/>
    </location>
</feature>
<feature type="transmembrane region" description="Helical" evidence="23">
    <location>
        <begin position="332"/>
        <end position="352"/>
    </location>
</feature>
<dbReference type="Proteomes" id="UP001063350">
    <property type="component" value="Chromosome"/>
</dbReference>
<feature type="domain" description="HMA" evidence="24">
    <location>
        <begin position="177"/>
        <end position="239"/>
    </location>
</feature>
<dbReference type="InterPro" id="IPR027256">
    <property type="entry name" value="P-typ_ATPase_IB"/>
</dbReference>
<dbReference type="PRINTS" id="PR00119">
    <property type="entry name" value="CATATPASE"/>
</dbReference>
<keyword evidence="12" id="KW-0187">Copper transport</keyword>
<dbReference type="Gene3D" id="2.70.150.10">
    <property type="entry name" value="Calcium-transporting ATPase, cytoplasmic transduction domain A"/>
    <property type="match status" value="1"/>
</dbReference>
<dbReference type="PROSITE" id="PS01047">
    <property type="entry name" value="HMA_1"/>
    <property type="match status" value="1"/>
</dbReference>
<dbReference type="InterPro" id="IPR059000">
    <property type="entry name" value="ATPase_P-type_domA"/>
</dbReference>
<evidence type="ECO:0000256" key="17">
    <source>
        <dbReference type="ARBA" id="ARBA00023008"/>
    </source>
</evidence>
<dbReference type="GO" id="GO:0060003">
    <property type="term" value="P:copper ion export"/>
    <property type="evidence" value="ECO:0007669"/>
    <property type="project" value="UniProtKB-ARBA"/>
</dbReference>
<dbReference type="InterPro" id="IPR018303">
    <property type="entry name" value="ATPase_P-typ_P_site"/>
</dbReference>
<evidence type="ECO:0000256" key="22">
    <source>
        <dbReference type="ARBA" id="ARBA00049289"/>
    </source>
</evidence>
<dbReference type="GO" id="GO:0005507">
    <property type="term" value="F:copper ion binding"/>
    <property type="evidence" value="ECO:0007669"/>
    <property type="project" value="InterPro"/>
</dbReference>
<evidence type="ECO:0000256" key="3">
    <source>
        <dbReference type="ARBA" id="ARBA00012517"/>
    </source>
</evidence>
<evidence type="ECO:0000256" key="14">
    <source>
        <dbReference type="ARBA" id="ARBA00022842"/>
    </source>
</evidence>
<dbReference type="InterPro" id="IPR001757">
    <property type="entry name" value="P_typ_ATPase"/>
</dbReference>
<keyword evidence="10" id="KW-0677">Repeat</keyword>
<dbReference type="CDD" id="cd02094">
    <property type="entry name" value="P-type_ATPase_Cu-like"/>
    <property type="match status" value="1"/>
</dbReference>
<dbReference type="NCBIfam" id="TIGR01511">
    <property type="entry name" value="ATPase-IB1_Cu"/>
    <property type="match status" value="1"/>
</dbReference>